<keyword evidence="2" id="KW-1185">Reference proteome</keyword>
<dbReference type="Proteomes" id="UP001330749">
    <property type="component" value="Unassembled WGS sequence"/>
</dbReference>
<protein>
    <recommendedName>
        <fullName evidence="3">Spore coat protein</fullName>
    </recommendedName>
</protein>
<accession>A0ABU6ND67</accession>
<comment type="caution">
    <text evidence="1">The sequence shown here is derived from an EMBL/GenBank/DDBJ whole genome shotgun (WGS) entry which is preliminary data.</text>
</comment>
<evidence type="ECO:0000313" key="1">
    <source>
        <dbReference type="EMBL" id="MED3564181.1"/>
    </source>
</evidence>
<gene>
    <name evidence="1" type="ORF">P4447_17315</name>
</gene>
<evidence type="ECO:0008006" key="3">
    <source>
        <dbReference type="Google" id="ProtNLM"/>
    </source>
</evidence>
<organism evidence="1 2">
    <name type="scientific">Bacillus xiapuensis</name>
    <dbReference type="NCBI Taxonomy" id="2014075"/>
    <lineage>
        <taxon>Bacteria</taxon>
        <taxon>Bacillati</taxon>
        <taxon>Bacillota</taxon>
        <taxon>Bacilli</taxon>
        <taxon>Bacillales</taxon>
        <taxon>Bacillaceae</taxon>
        <taxon>Bacillus</taxon>
    </lineage>
</organism>
<dbReference type="EMBL" id="JARMQG010000280">
    <property type="protein sequence ID" value="MED3564181.1"/>
    <property type="molecule type" value="Genomic_DNA"/>
</dbReference>
<proteinExistence type="predicted"/>
<name>A0ABU6ND67_9BACI</name>
<reference evidence="1 2" key="1">
    <citation type="submission" date="2023-03" db="EMBL/GenBank/DDBJ databases">
        <title>Bacillus Genome Sequencing.</title>
        <authorList>
            <person name="Dunlap C."/>
        </authorList>
    </citation>
    <scope>NUCLEOTIDE SEQUENCE [LARGE SCALE GENOMIC DNA]</scope>
    <source>
        <strain evidence="1 2">B-14544</strain>
    </source>
</reference>
<evidence type="ECO:0000313" key="2">
    <source>
        <dbReference type="Proteomes" id="UP001330749"/>
    </source>
</evidence>
<sequence length="99" mass="11501">MQQQNMNTQQQNMNMQNQQTIMQQPPGVISTKDSLYLTDMMSWNLLAAKKAHFFAQQCQNPELKAEAEKCGHMHQRHYQQLLNHLGHHANSQQPLNGMQ</sequence>
<dbReference type="RefSeq" id="WP_327969301.1">
    <property type="nucleotide sequence ID" value="NZ_JARMQG010000280.1"/>
</dbReference>